<keyword evidence="3" id="KW-1185">Reference proteome</keyword>
<evidence type="ECO:0000313" key="3">
    <source>
        <dbReference type="Proteomes" id="UP001558632"/>
    </source>
</evidence>
<dbReference type="Proteomes" id="UP001558632">
    <property type="component" value="Unassembled WGS sequence"/>
</dbReference>
<evidence type="ECO:0000256" key="1">
    <source>
        <dbReference type="SAM" id="MobiDB-lite"/>
    </source>
</evidence>
<feature type="region of interest" description="Disordered" evidence="1">
    <location>
        <begin position="1"/>
        <end position="29"/>
    </location>
</feature>
<name>A0ABR3L0C4_TRISP</name>
<accession>A0ABR3L0C4</accession>
<dbReference type="EMBL" id="JBEUSY010000061">
    <property type="protein sequence ID" value="KAL1245875.1"/>
    <property type="molecule type" value="Genomic_DNA"/>
</dbReference>
<reference evidence="2 3" key="1">
    <citation type="submission" date="2024-07" db="EMBL/GenBank/DDBJ databases">
        <title>Enhanced genomic and transcriptomic resources for Trichinella pseudospiralis and T. spiralis underpin the discovery of pronounced molecular differences between stages and species.</title>
        <authorList>
            <person name="Pasi K.K."/>
            <person name="La Rosa G."/>
            <person name="Gomez-Morales M.A."/>
            <person name="Tosini F."/>
            <person name="Sumanam S."/>
            <person name="Young N.D."/>
            <person name="Chang B.C."/>
            <person name="Robin G.B."/>
        </authorList>
    </citation>
    <scope>NUCLEOTIDE SEQUENCE [LARGE SCALE GENOMIC DNA]</scope>
    <source>
        <strain evidence="2">ISS534</strain>
    </source>
</reference>
<evidence type="ECO:0000313" key="2">
    <source>
        <dbReference type="EMBL" id="KAL1245875.1"/>
    </source>
</evidence>
<protein>
    <submittedName>
        <fullName evidence="2">Uncharacterized protein</fullName>
    </submittedName>
</protein>
<feature type="non-terminal residue" evidence="2">
    <location>
        <position position="1"/>
    </location>
</feature>
<organism evidence="2 3">
    <name type="scientific">Trichinella spiralis</name>
    <name type="common">Trichina worm</name>
    <dbReference type="NCBI Taxonomy" id="6334"/>
    <lineage>
        <taxon>Eukaryota</taxon>
        <taxon>Metazoa</taxon>
        <taxon>Ecdysozoa</taxon>
        <taxon>Nematoda</taxon>
        <taxon>Enoplea</taxon>
        <taxon>Dorylaimia</taxon>
        <taxon>Trichinellida</taxon>
        <taxon>Trichinellidae</taxon>
        <taxon>Trichinella</taxon>
    </lineage>
</organism>
<comment type="caution">
    <text evidence="2">The sequence shown here is derived from an EMBL/GenBank/DDBJ whole genome shotgun (WGS) entry which is preliminary data.</text>
</comment>
<proteinExistence type="predicted"/>
<sequence length="29" mass="3553">RVRKEPKQAFSVCHRRRKARDRKERKCAG</sequence>
<gene>
    <name evidence="2" type="ORF">TSPI_08764</name>
</gene>